<dbReference type="GO" id="GO:0004312">
    <property type="term" value="F:fatty acid synthase activity"/>
    <property type="evidence" value="ECO:0007669"/>
    <property type="project" value="TreeGrafter"/>
</dbReference>
<dbReference type="InterPro" id="IPR014043">
    <property type="entry name" value="Acyl_transferase_dom"/>
</dbReference>
<dbReference type="InterPro" id="IPR001227">
    <property type="entry name" value="Ac_transferase_dom_sf"/>
</dbReference>
<dbReference type="InterPro" id="IPR014031">
    <property type="entry name" value="Ketoacyl_synth_C"/>
</dbReference>
<dbReference type="InterPro" id="IPR050091">
    <property type="entry name" value="PKS_NRPS_Biosynth_Enz"/>
</dbReference>
<dbReference type="InterPro" id="IPR032821">
    <property type="entry name" value="PKS_assoc"/>
</dbReference>
<evidence type="ECO:0000313" key="5">
    <source>
        <dbReference type="EMBL" id="PKT67018.1"/>
    </source>
</evidence>
<evidence type="ECO:0000259" key="4">
    <source>
        <dbReference type="PROSITE" id="PS52004"/>
    </source>
</evidence>
<keyword evidence="3" id="KW-0012">Acyltransferase</keyword>
<evidence type="ECO:0000256" key="2">
    <source>
        <dbReference type="ARBA" id="ARBA00023268"/>
    </source>
</evidence>
<dbReference type="InterPro" id="IPR020841">
    <property type="entry name" value="PKS_Beta-ketoAc_synthase_dom"/>
</dbReference>
<sequence length="411" mass="42595">IGHAQAAAGVGGIIKMVQALRHQVLPRTLHVDAPSSKVDWSSGAVELLTTERAWPRGERPRRAAVSSFGISGTNAHVILEEAPESLETAEAVETPEVSGAGERLVPWVVSGRTGAALRAQADRLAAFVNGHPEADPAAVASTLATGRAHLEHRAVVIGDDRPSLLRGLGQLVDGTPAAGLVRGVTPGQDTGRSSAALFSGQGAQRAGMGRELYERFPVFARSVDESCAVLDGLLGRSVREVMFTDTDTDAGGLLDRTVYTQAALFVFEVALFRLVEAAGVRVDVLVGHSVGEVAAAHVAGVLSLADACALVAARGRLMQALPAGGAMVAVQAGEEQVVPLLAGREGEVSLAAVNAPGATVLSGVAEAVQEIAAVLAREGCKTRRLRVSHAFHSPLMEPMLEDFARVVEGLT</sequence>
<dbReference type="GO" id="GO:0006633">
    <property type="term" value="P:fatty acid biosynthetic process"/>
    <property type="evidence" value="ECO:0007669"/>
    <property type="project" value="TreeGrafter"/>
</dbReference>
<reference evidence="5 6" key="1">
    <citation type="submission" date="2017-12" db="EMBL/GenBank/DDBJ databases">
        <title>Streptomyces populusis sp. nov., a novel endophytic actinobacterium isolated from stems of Populus adenopoda Maxim.</title>
        <authorList>
            <person name="Wang Z."/>
        </authorList>
    </citation>
    <scope>NUCLEOTIDE SEQUENCE [LARGE SCALE GENOMIC DNA]</scope>
    <source>
        <strain evidence="5 6">A249</strain>
    </source>
</reference>
<dbReference type="Pfam" id="PF00698">
    <property type="entry name" value="Acyl_transf_1"/>
    <property type="match status" value="1"/>
</dbReference>
<comment type="caution">
    <text evidence="5">The sequence shown here is derived from an EMBL/GenBank/DDBJ whole genome shotgun (WGS) entry which is preliminary data.</text>
</comment>
<keyword evidence="1" id="KW-0808">Transferase</keyword>
<dbReference type="Gene3D" id="3.40.366.10">
    <property type="entry name" value="Malonyl-Coenzyme A Acyl Carrier Protein, domain 2"/>
    <property type="match status" value="1"/>
</dbReference>
<evidence type="ECO:0000256" key="1">
    <source>
        <dbReference type="ARBA" id="ARBA00022679"/>
    </source>
</evidence>
<dbReference type="InterPro" id="IPR016035">
    <property type="entry name" value="Acyl_Trfase/lysoPLipase"/>
</dbReference>
<dbReference type="PANTHER" id="PTHR43775">
    <property type="entry name" value="FATTY ACID SYNTHASE"/>
    <property type="match status" value="1"/>
</dbReference>
<accession>A0A2I0SAQ7</accession>
<dbReference type="Proteomes" id="UP000236178">
    <property type="component" value="Unassembled WGS sequence"/>
</dbReference>
<evidence type="ECO:0000313" key="6">
    <source>
        <dbReference type="Proteomes" id="UP000236178"/>
    </source>
</evidence>
<dbReference type="RefSeq" id="WP_162684461.1">
    <property type="nucleotide sequence ID" value="NZ_KZ627090.1"/>
</dbReference>
<dbReference type="SUPFAM" id="SSF55048">
    <property type="entry name" value="Probable ACP-binding domain of malonyl-CoA ACP transacylase"/>
    <property type="match status" value="1"/>
</dbReference>
<dbReference type="AlphaFoldDB" id="A0A2I0SAQ7"/>
<protein>
    <submittedName>
        <fullName evidence="5">Polyketide synthase</fullName>
    </submittedName>
</protein>
<dbReference type="Pfam" id="PF16197">
    <property type="entry name" value="KAsynt_C_assoc"/>
    <property type="match status" value="1"/>
</dbReference>
<dbReference type="PROSITE" id="PS52004">
    <property type="entry name" value="KS3_2"/>
    <property type="match status" value="1"/>
</dbReference>
<dbReference type="PANTHER" id="PTHR43775:SF51">
    <property type="entry name" value="INACTIVE PHENOLPHTHIOCEROL SYNTHESIS POLYKETIDE SYNTHASE TYPE I PKS1-RELATED"/>
    <property type="match status" value="1"/>
</dbReference>
<dbReference type="SUPFAM" id="SSF52151">
    <property type="entry name" value="FabD/lysophospholipase-like"/>
    <property type="match status" value="1"/>
</dbReference>
<dbReference type="EMBL" id="PJOS01000253">
    <property type="protein sequence ID" value="PKT67018.1"/>
    <property type="molecule type" value="Genomic_DNA"/>
</dbReference>
<feature type="non-terminal residue" evidence="5">
    <location>
        <position position="411"/>
    </location>
</feature>
<dbReference type="SMART" id="SM00827">
    <property type="entry name" value="PKS_AT"/>
    <property type="match status" value="1"/>
</dbReference>
<feature type="non-terminal residue" evidence="5">
    <location>
        <position position="1"/>
    </location>
</feature>
<organism evidence="5 6">
    <name type="scientific">Streptomyces populi</name>
    <dbReference type="NCBI Taxonomy" id="2058924"/>
    <lineage>
        <taxon>Bacteria</taxon>
        <taxon>Bacillati</taxon>
        <taxon>Actinomycetota</taxon>
        <taxon>Actinomycetes</taxon>
        <taxon>Kitasatosporales</taxon>
        <taxon>Streptomycetaceae</taxon>
        <taxon>Streptomyces</taxon>
    </lineage>
</organism>
<proteinExistence type="predicted"/>
<feature type="domain" description="Ketosynthase family 3 (KS3)" evidence="4">
    <location>
        <begin position="1"/>
        <end position="81"/>
    </location>
</feature>
<dbReference type="Gene3D" id="3.40.47.10">
    <property type="match status" value="1"/>
</dbReference>
<dbReference type="InterPro" id="IPR016039">
    <property type="entry name" value="Thiolase-like"/>
</dbReference>
<dbReference type="SUPFAM" id="SSF53901">
    <property type="entry name" value="Thiolase-like"/>
    <property type="match status" value="1"/>
</dbReference>
<dbReference type="Pfam" id="PF02801">
    <property type="entry name" value="Ketoacyl-synt_C"/>
    <property type="match status" value="1"/>
</dbReference>
<keyword evidence="6" id="KW-1185">Reference proteome</keyword>
<keyword evidence="2" id="KW-0511">Multifunctional enzyme</keyword>
<name>A0A2I0SAQ7_9ACTN</name>
<gene>
    <name evidence="5" type="ORF">CW362_42770</name>
</gene>
<evidence type="ECO:0000256" key="3">
    <source>
        <dbReference type="ARBA" id="ARBA00023315"/>
    </source>
</evidence>
<dbReference type="InterPro" id="IPR016036">
    <property type="entry name" value="Malonyl_transacylase_ACP-bd"/>
</dbReference>